<dbReference type="InterPro" id="IPR001539">
    <property type="entry name" value="Peptidase_U32"/>
</dbReference>
<dbReference type="PANTHER" id="PTHR30217:SF6">
    <property type="entry name" value="TRNA HYDROXYLATION PROTEIN P"/>
    <property type="match status" value="1"/>
</dbReference>
<evidence type="ECO:0000313" key="5">
    <source>
        <dbReference type="EMBL" id="HIV63120.1"/>
    </source>
</evidence>
<dbReference type="PROSITE" id="PS01276">
    <property type="entry name" value="PEPTIDASE_U32"/>
    <property type="match status" value="1"/>
</dbReference>
<proteinExistence type="inferred from homology"/>
<accession>A0A9D1TJK7</accession>
<reference evidence="5" key="2">
    <citation type="submission" date="2021-04" db="EMBL/GenBank/DDBJ databases">
        <authorList>
            <person name="Gilroy R."/>
        </authorList>
    </citation>
    <scope>NUCLEOTIDE SEQUENCE</scope>
    <source>
        <strain evidence="5">CHK193-4272</strain>
    </source>
</reference>
<evidence type="ECO:0000313" key="6">
    <source>
        <dbReference type="Proteomes" id="UP000886808"/>
    </source>
</evidence>
<dbReference type="AlphaFoldDB" id="A0A9D1TJK7"/>
<keyword evidence="2" id="KW-0378">Hydrolase</keyword>
<dbReference type="GO" id="GO:0008233">
    <property type="term" value="F:peptidase activity"/>
    <property type="evidence" value="ECO:0007669"/>
    <property type="project" value="UniProtKB-KW"/>
</dbReference>
<gene>
    <name evidence="5" type="ORF">H9746_09845</name>
</gene>
<reference evidence="5" key="1">
    <citation type="journal article" date="2021" name="PeerJ">
        <title>Extensive microbial diversity within the chicken gut microbiome revealed by metagenomics and culture.</title>
        <authorList>
            <person name="Gilroy R."/>
            <person name="Ravi A."/>
            <person name="Getino M."/>
            <person name="Pursley I."/>
            <person name="Horton D.L."/>
            <person name="Alikhan N.F."/>
            <person name="Baker D."/>
            <person name="Gharbi K."/>
            <person name="Hall N."/>
            <person name="Watson M."/>
            <person name="Adriaenssens E.M."/>
            <person name="Foster-Nyarko E."/>
            <person name="Jarju S."/>
            <person name="Secka A."/>
            <person name="Antonio M."/>
            <person name="Oren A."/>
            <person name="Chaudhuri R.R."/>
            <person name="La Ragione R."/>
            <person name="Hildebrand F."/>
            <person name="Pallen M.J."/>
        </authorList>
    </citation>
    <scope>NUCLEOTIDE SEQUENCE</scope>
    <source>
        <strain evidence="5">CHK193-4272</strain>
    </source>
</reference>
<protein>
    <submittedName>
        <fullName evidence="5">U32 family peptidase</fullName>
    </submittedName>
</protein>
<dbReference type="InterPro" id="IPR051454">
    <property type="entry name" value="RNA/ubiquinone_mod_enzymes"/>
</dbReference>
<dbReference type="GO" id="GO:0006508">
    <property type="term" value="P:proteolysis"/>
    <property type="evidence" value="ECO:0007669"/>
    <property type="project" value="UniProtKB-KW"/>
</dbReference>
<dbReference type="InterPro" id="IPR032525">
    <property type="entry name" value="Peptidase_U32_C"/>
</dbReference>
<keyword evidence="1" id="KW-0645">Protease</keyword>
<dbReference type="Gene3D" id="2.40.30.10">
    <property type="entry name" value="Translation factors"/>
    <property type="match status" value="1"/>
</dbReference>
<dbReference type="Pfam" id="PF01136">
    <property type="entry name" value="Peptidase_U32"/>
    <property type="match status" value="1"/>
</dbReference>
<evidence type="ECO:0000256" key="1">
    <source>
        <dbReference type="ARBA" id="ARBA00022670"/>
    </source>
</evidence>
<sequence>MFKPEILSPAGDFEKMRFAIAYGADAVYMSGKSFGMRAAAGNFNEEDMRKAIEYAHNHGVKCYITANIIPTNEDIKQMPAYFEHLQDVNADAIIVADVGTISMARKYAPKVPLHISTQTSILNYEAANYWAEQGAERIVLARELSLEEIKEIREKTPKELEIEAFVHGAMCISYSGRCLISQYLTGRDANHGACAQPCRWKYNLVEEKRPNEYFPVVEGEGGTYLYNSKDMCMIDHIPELVDAGITSFKIEGRNKTAYYAAGVTSAYRRAVDAYCENPSGFVLPQDIHDEIGKVSHRNYYTGFYFVDKDGQFYENNQYIRDWEVTGMPFKIEGNKATFTLKNRFYAGQELELVQPNKPPYRFTANGIVNEKGETPEVFPHPEMKFTVEFPFEVDEFAILRREKN</sequence>
<dbReference type="PANTHER" id="PTHR30217">
    <property type="entry name" value="PEPTIDASE U32 FAMILY"/>
    <property type="match status" value="1"/>
</dbReference>
<feature type="domain" description="Peptidase family U32 C-terminal" evidence="4">
    <location>
        <begin position="333"/>
        <end position="400"/>
    </location>
</feature>
<organism evidence="5 6">
    <name type="scientific">Candidatus Butyricicoccus avistercoris</name>
    <dbReference type="NCBI Taxonomy" id="2838518"/>
    <lineage>
        <taxon>Bacteria</taxon>
        <taxon>Bacillati</taxon>
        <taxon>Bacillota</taxon>
        <taxon>Clostridia</taxon>
        <taxon>Eubacteriales</taxon>
        <taxon>Butyricicoccaceae</taxon>
        <taxon>Butyricicoccus</taxon>
    </lineage>
</organism>
<name>A0A9D1TJK7_9FIRM</name>
<comment type="similarity">
    <text evidence="3">Belongs to the peptidase U32 family.</text>
</comment>
<evidence type="ECO:0000259" key="4">
    <source>
        <dbReference type="Pfam" id="PF16325"/>
    </source>
</evidence>
<dbReference type="EMBL" id="DXIE01000058">
    <property type="protein sequence ID" value="HIV63120.1"/>
    <property type="molecule type" value="Genomic_DNA"/>
</dbReference>
<evidence type="ECO:0000256" key="2">
    <source>
        <dbReference type="ARBA" id="ARBA00022801"/>
    </source>
</evidence>
<comment type="caution">
    <text evidence="5">The sequence shown here is derived from an EMBL/GenBank/DDBJ whole genome shotgun (WGS) entry which is preliminary data.</text>
</comment>
<dbReference type="Pfam" id="PF16325">
    <property type="entry name" value="Peptidase_U32_C"/>
    <property type="match status" value="1"/>
</dbReference>
<evidence type="ECO:0000256" key="3">
    <source>
        <dbReference type="ARBA" id="ARBA00038374"/>
    </source>
</evidence>
<dbReference type="Proteomes" id="UP000886808">
    <property type="component" value="Unassembled WGS sequence"/>
</dbReference>